<feature type="domain" description="Myb-like" evidence="2">
    <location>
        <begin position="15"/>
        <end position="91"/>
    </location>
</feature>
<dbReference type="PANTHER" id="PTHR23098:SF16">
    <property type="entry name" value="REGULATORY PROTEIN ZESTE"/>
    <property type="match status" value="1"/>
</dbReference>
<evidence type="ECO:0000259" key="2">
    <source>
        <dbReference type="PROSITE" id="PS50090"/>
    </source>
</evidence>
<evidence type="ECO:0000256" key="1">
    <source>
        <dbReference type="SAM" id="MobiDB-lite"/>
    </source>
</evidence>
<feature type="region of interest" description="Disordered" evidence="1">
    <location>
        <begin position="92"/>
        <end position="116"/>
    </location>
</feature>
<evidence type="ECO:0000313" key="3">
    <source>
        <dbReference type="EnsemblMetazoa" id="G11921.1:cds"/>
    </source>
</evidence>
<dbReference type="PANTHER" id="PTHR23098">
    <property type="entry name" value="AGAP001331-PA-RELATED"/>
    <property type="match status" value="1"/>
</dbReference>
<keyword evidence="4" id="KW-1185">Reference proteome</keyword>
<protein>
    <recommendedName>
        <fullName evidence="2">Myb-like domain-containing protein</fullName>
    </recommendedName>
</protein>
<proteinExistence type="predicted"/>
<evidence type="ECO:0000313" key="4">
    <source>
        <dbReference type="Proteomes" id="UP000005408"/>
    </source>
</evidence>
<name>A0A8W8I0C7_MAGGI</name>
<dbReference type="InterPro" id="IPR001005">
    <property type="entry name" value="SANT/Myb"/>
</dbReference>
<dbReference type="Proteomes" id="UP000005408">
    <property type="component" value="Unassembled WGS sequence"/>
</dbReference>
<dbReference type="GO" id="GO:0005634">
    <property type="term" value="C:nucleus"/>
    <property type="evidence" value="ECO:0007669"/>
    <property type="project" value="TreeGrafter"/>
</dbReference>
<feature type="compositionally biased region" description="Low complexity" evidence="1">
    <location>
        <begin position="158"/>
        <end position="185"/>
    </location>
</feature>
<dbReference type="PROSITE" id="PS50090">
    <property type="entry name" value="MYB_LIKE"/>
    <property type="match status" value="1"/>
</dbReference>
<organism evidence="3 4">
    <name type="scientific">Magallana gigas</name>
    <name type="common">Pacific oyster</name>
    <name type="synonym">Crassostrea gigas</name>
    <dbReference type="NCBI Taxonomy" id="29159"/>
    <lineage>
        <taxon>Eukaryota</taxon>
        <taxon>Metazoa</taxon>
        <taxon>Spiralia</taxon>
        <taxon>Lophotrochozoa</taxon>
        <taxon>Mollusca</taxon>
        <taxon>Bivalvia</taxon>
        <taxon>Autobranchia</taxon>
        <taxon>Pteriomorphia</taxon>
        <taxon>Ostreida</taxon>
        <taxon>Ostreoidea</taxon>
        <taxon>Ostreidae</taxon>
        <taxon>Magallana</taxon>
    </lineage>
</organism>
<dbReference type="SMART" id="SM00717">
    <property type="entry name" value="SANT"/>
    <property type="match status" value="1"/>
</dbReference>
<dbReference type="Gene3D" id="1.10.10.60">
    <property type="entry name" value="Homeodomain-like"/>
    <property type="match status" value="1"/>
</dbReference>
<reference evidence="3" key="1">
    <citation type="submission" date="2022-08" db="UniProtKB">
        <authorList>
            <consortium name="EnsemblMetazoa"/>
        </authorList>
    </citation>
    <scope>IDENTIFICATION</scope>
    <source>
        <strain evidence="3">05x7-T-G4-1.051#20</strain>
    </source>
</reference>
<dbReference type="Pfam" id="PF13873">
    <property type="entry name" value="Myb_DNA-bind_5"/>
    <property type="match status" value="1"/>
</dbReference>
<dbReference type="EnsemblMetazoa" id="G11921.1">
    <property type="protein sequence ID" value="G11921.1:cds"/>
    <property type="gene ID" value="G11921"/>
</dbReference>
<sequence>MMELMEIQTAKETSFNKKRGTNWTPEEEILLIEEVLKYEETLFGKMKGSGSKGKHGQVKESTWRSIAETLNLNYKNDRDNETIKKKFNNIKQRGKEKISMLRRPKTGGGPAPPSLTASEDALMQAFDGRPQICGLADGIDTDANDETTETSKDVESITLAPGTTSSTSSTSKPSASTSSSLSERPTASKKSKRKQMKDVLEEEELENLRMDNKRIKDCLRKIRIHDVVSNVDTITSYDDVPVSTAKLYLI</sequence>
<feature type="compositionally biased region" description="Acidic residues" evidence="1">
    <location>
        <begin position="139"/>
        <end position="148"/>
    </location>
</feature>
<dbReference type="AlphaFoldDB" id="A0A8W8I0C7"/>
<feature type="region of interest" description="Disordered" evidence="1">
    <location>
        <begin position="133"/>
        <end position="198"/>
    </location>
</feature>
<dbReference type="InterPro" id="IPR028002">
    <property type="entry name" value="Myb_DNA-bind_5"/>
</dbReference>
<accession>A0A8W8I0C7</accession>